<evidence type="ECO:0000256" key="1">
    <source>
        <dbReference type="ARBA" id="ARBA00004635"/>
    </source>
</evidence>
<dbReference type="InterPro" id="IPR047325">
    <property type="entry name" value="CNPase_cat"/>
</dbReference>
<sequence>MEADQNQEVPEAVAQTHVEETDVPTPEQPKPEEVNETHSAQDPPEPENPAVEDSKPERESTEQAPEVESAKENASPEAVAVLEKLPEKEEVAEGISEKAVEVEKSAETPAEVEKMPEVEVVKQQIAEQAEPEKKAEPEKNGKTEPSAANEAAPSELVNEAGEAEAKPTGAEQEKPAEAQAVQVEPPKEVEAQPKEPALPMFYGWFLLSEVEEKIKCSTMEFLKTLDTLEAFKKQISEFTGDADKEVDLEQYFQTKIPLHCTTQFCDYGKTEGAKEYAELKVVKDSFDTQTELSVVGLIVTPRTFGARVALTPEQLSLWPSGADKVGIPQADLAGVETLPVGSRAHVTLGCAAGVEAVQTGIDLLEILILQQGEEKAATEEELELGTLSYLGKGRWYLALREAVTCDATFSSFSEEHPPTEPAKKEGGEKKKKPKCSIL</sequence>
<protein>
    <recommendedName>
        <fullName evidence="10">Cyclic nucleotide phosphodiesterase catalytic domain-containing protein</fullName>
    </recommendedName>
</protein>
<feature type="compositionally biased region" description="Basic and acidic residues" evidence="9">
    <location>
        <begin position="130"/>
        <end position="142"/>
    </location>
</feature>
<dbReference type="PANTHER" id="PTHR10156">
    <property type="entry name" value="2',3'-CYCLIC-NUCLEOTIDE 3'-PHOSPHODIESTERASE"/>
    <property type="match status" value="1"/>
</dbReference>
<gene>
    <name evidence="11" type="ORF">AMELA_G00027490</name>
</gene>
<evidence type="ECO:0000256" key="6">
    <source>
        <dbReference type="ARBA" id="ARBA00023136"/>
    </source>
</evidence>
<feature type="compositionally biased region" description="Basic and acidic residues" evidence="9">
    <location>
        <begin position="413"/>
        <end position="428"/>
    </location>
</feature>
<organism evidence="11 12">
    <name type="scientific">Ameiurus melas</name>
    <name type="common">Black bullhead</name>
    <name type="synonym">Silurus melas</name>
    <dbReference type="NCBI Taxonomy" id="219545"/>
    <lineage>
        <taxon>Eukaryota</taxon>
        <taxon>Metazoa</taxon>
        <taxon>Chordata</taxon>
        <taxon>Craniata</taxon>
        <taxon>Vertebrata</taxon>
        <taxon>Euteleostomi</taxon>
        <taxon>Actinopterygii</taxon>
        <taxon>Neopterygii</taxon>
        <taxon>Teleostei</taxon>
        <taxon>Ostariophysi</taxon>
        <taxon>Siluriformes</taxon>
        <taxon>Ictaluridae</taxon>
        <taxon>Ameiurus</taxon>
    </lineage>
</organism>
<feature type="compositionally biased region" description="Basic and acidic residues" evidence="9">
    <location>
        <begin position="52"/>
        <end position="61"/>
    </location>
</feature>
<evidence type="ECO:0000256" key="3">
    <source>
        <dbReference type="ARBA" id="ARBA00022553"/>
    </source>
</evidence>
<keyword evidence="2" id="KW-0488">Methylation</keyword>
<evidence type="ECO:0000259" key="10">
    <source>
        <dbReference type="Pfam" id="PF05881"/>
    </source>
</evidence>
<comment type="caution">
    <text evidence="11">The sequence shown here is derived from an EMBL/GenBank/DDBJ whole genome shotgun (WGS) entry which is preliminary data.</text>
</comment>
<evidence type="ECO:0000256" key="4">
    <source>
        <dbReference type="ARBA" id="ARBA00022801"/>
    </source>
</evidence>
<evidence type="ECO:0000256" key="8">
    <source>
        <dbReference type="ARBA" id="ARBA00023289"/>
    </source>
</evidence>
<evidence type="ECO:0000256" key="5">
    <source>
        <dbReference type="ARBA" id="ARBA00022884"/>
    </source>
</evidence>
<dbReference type="PANTHER" id="PTHR10156:SF0">
    <property type="entry name" value="2',3'-CYCLIC-NUCLEOTIDE 3'-PHOSPHODIESTERASE"/>
    <property type="match status" value="1"/>
</dbReference>
<dbReference type="AlphaFoldDB" id="A0A7J6BFX4"/>
<dbReference type="GO" id="GO:0016020">
    <property type="term" value="C:membrane"/>
    <property type="evidence" value="ECO:0007669"/>
    <property type="project" value="UniProtKB-SubCell"/>
</dbReference>
<evidence type="ECO:0000256" key="2">
    <source>
        <dbReference type="ARBA" id="ARBA00022481"/>
    </source>
</evidence>
<name>A0A7J6BFX4_AMEME</name>
<accession>A0A7J6BFX4</accession>
<reference evidence="11 12" key="1">
    <citation type="submission" date="2020-02" db="EMBL/GenBank/DDBJ databases">
        <title>A chromosome-scale genome assembly of the black bullhead catfish (Ameiurus melas).</title>
        <authorList>
            <person name="Wen M."/>
            <person name="Zham M."/>
            <person name="Cabau C."/>
            <person name="Klopp C."/>
            <person name="Donnadieu C."/>
            <person name="Roques C."/>
            <person name="Bouchez O."/>
            <person name="Lampietro C."/>
            <person name="Jouanno E."/>
            <person name="Herpin A."/>
            <person name="Louis A."/>
            <person name="Berthelot C."/>
            <person name="Parey E."/>
            <person name="Roest-Crollius H."/>
            <person name="Braasch I."/>
            <person name="Postlethwait J."/>
            <person name="Robinson-Rechavi M."/>
            <person name="Echchiki A."/>
            <person name="Begum T."/>
            <person name="Montfort J."/>
            <person name="Schartl M."/>
            <person name="Bobe J."/>
            <person name="Guiguen Y."/>
        </authorList>
    </citation>
    <scope>NUCLEOTIDE SEQUENCE [LARGE SCALE GENOMIC DNA]</scope>
    <source>
        <strain evidence="11">M_S1</strain>
        <tissue evidence="11">Blood</tissue>
    </source>
</reference>
<dbReference type="InterPro" id="IPR008431">
    <property type="entry name" value="CNPase"/>
</dbReference>
<feature type="region of interest" description="Disordered" evidence="9">
    <location>
        <begin position="411"/>
        <end position="438"/>
    </location>
</feature>
<evidence type="ECO:0000313" key="12">
    <source>
        <dbReference type="Proteomes" id="UP000593565"/>
    </source>
</evidence>
<dbReference type="GO" id="GO:0004113">
    <property type="term" value="F:2',3'-cyclic-nucleotide 3'-phosphodiesterase activity"/>
    <property type="evidence" value="ECO:0007669"/>
    <property type="project" value="InterPro"/>
</dbReference>
<keyword evidence="3" id="KW-0597">Phosphoprotein</keyword>
<dbReference type="Pfam" id="PF05881">
    <property type="entry name" value="CNPase"/>
    <property type="match status" value="1"/>
</dbReference>
<feature type="compositionally biased region" description="Basic residues" evidence="9">
    <location>
        <begin position="429"/>
        <end position="438"/>
    </location>
</feature>
<comment type="subcellular location">
    <subcellularLocation>
        <location evidence="1">Membrane</location>
        <topology evidence="1">Lipid-anchor</topology>
    </subcellularLocation>
</comment>
<dbReference type="InterPro" id="IPR009097">
    <property type="entry name" value="Cyclic_Pdiesterase"/>
</dbReference>
<dbReference type="GO" id="GO:0005737">
    <property type="term" value="C:cytoplasm"/>
    <property type="evidence" value="ECO:0007669"/>
    <property type="project" value="TreeGrafter"/>
</dbReference>
<dbReference type="OrthoDB" id="3231855at2759"/>
<feature type="compositionally biased region" description="Low complexity" evidence="9">
    <location>
        <begin position="144"/>
        <end position="155"/>
    </location>
</feature>
<dbReference type="EMBL" id="JAAGNN010000002">
    <property type="protein sequence ID" value="KAF4093011.1"/>
    <property type="molecule type" value="Genomic_DNA"/>
</dbReference>
<keyword evidence="12" id="KW-1185">Reference proteome</keyword>
<proteinExistence type="predicted"/>
<evidence type="ECO:0000256" key="9">
    <source>
        <dbReference type="SAM" id="MobiDB-lite"/>
    </source>
</evidence>
<dbReference type="GO" id="GO:0009214">
    <property type="term" value="P:cyclic nucleotide catabolic process"/>
    <property type="evidence" value="ECO:0007669"/>
    <property type="project" value="InterPro"/>
</dbReference>
<keyword evidence="8" id="KW-0636">Prenylation</keyword>
<feature type="domain" description="Cyclic nucleotide phosphodiesterase catalytic" evidence="10">
    <location>
        <begin position="198"/>
        <end position="430"/>
    </location>
</feature>
<feature type="compositionally biased region" description="Basic and acidic residues" evidence="9">
    <location>
        <begin position="84"/>
        <end position="120"/>
    </location>
</feature>
<feature type="region of interest" description="Disordered" evidence="9">
    <location>
        <begin position="1"/>
        <end position="194"/>
    </location>
</feature>
<dbReference type="SUPFAM" id="SSF55144">
    <property type="entry name" value="LigT-like"/>
    <property type="match status" value="1"/>
</dbReference>
<evidence type="ECO:0000313" key="11">
    <source>
        <dbReference type="EMBL" id="KAF4093011.1"/>
    </source>
</evidence>
<evidence type="ECO:0000256" key="7">
    <source>
        <dbReference type="ARBA" id="ARBA00023288"/>
    </source>
</evidence>
<keyword evidence="5" id="KW-0694">RNA-binding</keyword>
<dbReference type="Proteomes" id="UP000593565">
    <property type="component" value="Unassembled WGS sequence"/>
</dbReference>
<dbReference type="Gene3D" id="3.90.1740.10">
    <property type="entry name" value="2',3'-cyclic nucleotide 3'-phosphodiesterase superfamily"/>
    <property type="match status" value="1"/>
</dbReference>
<keyword evidence="6" id="KW-0472">Membrane</keyword>
<keyword evidence="7" id="KW-0449">Lipoprotein</keyword>
<dbReference type="GO" id="GO:0003723">
    <property type="term" value="F:RNA binding"/>
    <property type="evidence" value="ECO:0007669"/>
    <property type="project" value="UniProtKB-KW"/>
</dbReference>
<keyword evidence="4" id="KW-0378">Hydrolase</keyword>